<accession>A0AAV2BHE5</accession>
<comment type="caution">
    <text evidence="4">The sequence shown here is derived from an EMBL/GenBank/DDBJ whole genome shotgun (WGS) entry which is preliminary data.</text>
</comment>
<feature type="region of interest" description="Disordered" evidence="1">
    <location>
        <begin position="277"/>
        <end position="342"/>
    </location>
</feature>
<dbReference type="PANTHER" id="PTHR23352:SF2">
    <property type="entry name" value="NEURAL PROLIFERATION DIFFERENTIATION AND CONTROL PROTEIN 1"/>
    <property type="match status" value="1"/>
</dbReference>
<dbReference type="AlphaFoldDB" id="A0AAV2BHE5"/>
<sequence>MILGHTLYLWILLSYAEVRNALRWREVPYPAAVLQKDLQDFVRRLSQQQLHTTQNMRSPLLSQMHYPLSRPPFESNEDLISSPSGFNLPFQSRNDGREGARSFASSFSSVKRPHGSGEARSEAVAYASVKDVNKEEHLGEDMESAKTSTVEETHRTSPSHIDTTLSISSERTGPYPQKQQQLETVIRKEDDSFSDVYFVAIVAGCCAVGIFGVISAGVCFYRLQKSRKAAADVDYPAYGVTGPCKDISSPNGDRKLAQSAQMYHYQHQKQQMIAVEKAGSTKNTSASDVDSEEENEEGDYTVYECPGLAPTGEMEVKNPLFHDDSTPVSPPLPAKSDDIHNN</sequence>
<feature type="transmembrane region" description="Helical" evidence="2">
    <location>
        <begin position="196"/>
        <end position="221"/>
    </location>
</feature>
<feature type="compositionally biased region" description="Basic and acidic residues" evidence="1">
    <location>
        <begin position="314"/>
        <end position="325"/>
    </location>
</feature>
<reference evidence="4 5" key="1">
    <citation type="submission" date="2024-04" db="EMBL/GenBank/DDBJ databases">
        <authorList>
            <person name="Rising A."/>
            <person name="Reimegard J."/>
            <person name="Sonavane S."/>
            <person name="Akerstrom W."/>
            <person name="Nylinder S."/>
            <person name="Hedman E."/>
            <person name="Kallberg Y."/>
        </authorList>
    </citation>
    <scope>NUCLEOTIDE SEQUENCE [LARGE SCALE GENOMIC DNA]</scope>
</reference>
<evidence type="ECO:0000313" key="5">
    <source>
        <dbReference type="Proteomes" id="UP001497382"/>
    </source>
</evidence>
<protein>
    <recommendedName>
        <fullName evidence="6">Neural proliferation differentiation and control protein 1</fullName>
    </recommendedName>
</protein>
<evidence type="ECO:0000256" key="1">
    <source>
        <dbReference type="SAM" id="MobiDB-lite"/>
    </source>
</evidence>
<feature type="region of interest" description="Disordered" evidence="1">
    <location>
        <begin position="90"/>
        <end position="123"/>
    </location>
</feature>
<gene>
    <name evidence="4" type="ORF">LARSCL_LOCUS19172</name>
</gene>
<feature type="compositionally biased region" description="Basic and acidic residues" evidence="1">
    <location>
        <begin position="136"/>
        <end position="155"/>
    </location>
</feature>
<keyword evidence="2" id="KW-0472">Membrane</keyword>
<evidence type="ECO:0000256" key="3">
    <source>
        <dbReference type="SAM" id="SignalP"/>
    </source>
</evidence>
<dbReference type="PANTHER" id="PTHR23352">
    <property type="entry name" value="NEURAL PROLIFERATION DIFFERENTIATION AND CONTROL PROTEIN-1 NPDC-1 PROTEIN"/>
    <property type="match status" value="1"/>
</dbReference>
<evidence type="ECO:0000313" key="4">
    <source>
        <dbReference type="EMBL" id="CAL1295236.1"/>
    </source>
</evidence>
<keyword evidence="5" id="KW-1185">Reference proteome</keyword>
<name>A0AAV2BHE5_9ARAC</name>
<dbReference type="Pfam" id="PF06809">
    <property type="entry name" value="NPDC1"/>
    <property type="match status" value="1"/>
</dbReference>
<dbReference type="GO" id="GO:0016020">
    <property type="term" value="C:membrane"/>
    <property type="evidence" value="ECO:0007669"/>
    <property type="project" value="InterPro"/>
</dbReference>
<organism evidence="4 5">
    <name type="scientific">Larinioides sclopetarius</name>
    <dbReference type="NCBI Taxonomy" id="280406"/>
    <lineage>
        <taxon>Eukaryota</taxon>
        <taxon>Metazoa</taxon>
        <taxon>Ecdysozoa</taxon>
        <taxon>Arthropoda</taxon>
        <taxon>Chelicerata</taxon>
        <taxon>Arachnida</taxon>
        <taxon>Araneae</taxon>
        <taxon>Araneomorphae</taxon>
        <taxon>Entelegynae</taxon>
        <taxon>Araneoidea</taxon>
        <taxon>Araneidae</taxon>
        <taxon>Larinioides</taxon>
    </lineage>
</organism>
<feature type="signal peptide" evidence="3">
    <location>
        <begin position="1"/>
        <end position="21"/>
    </location>
</feature>
<keyword evidence="3" id="KW-0732">Signal</keyword>
<proteinExistence type="predicted"/>
<feature type="compositionally biased region" description="Acidic residues" evidence="1">
    <location>
        <begin position="289"/>
        <end position="299"/>
    </location>
</feature>
<dbReference type="EMBL" id="CAXIEN010000366">
    <property type="protein sequence ID" value="CAL1295236.1"/>
    <property type="molecule type" value="Genomic_DNA"/>
</dbReference>
<dbReference type="Proteomes" id="UP001497382">
    <property type="component" value="Unassembled WGS sequence"/>
</dbReference>
<dbReference type="InterPro" id="IPR009635">
    <property type="entry name" value="NPDC1"/>
</dbReference>
<feature type="chain" id="PRO_5043976735" description="Neural proliferation differentiation and control protein 1" evidence="3">
    <location>
        <begin position="22"/>
        <end position="342"/>
    </location>
</feature>
<evidence type="ECO:0008006" key="6">
    <source>
        <dbReference type="Google" id="ProtNLM"/>
    </source>
</evidence>
<keyword evidence="2" id="KW-0812">Transmembrane</keyword>
<feature type="region of interest" description="Disordered" evidence="1">
    <location>
        <begin position="136"/>
        <end position="161"/>
    </location>
</feature>
<evidence type="ECO:0000256" key="2">
    <source>
        <dbReference type="SAM" id="Phobius"/>
    </source>
</evidence>
<keyword evidence="2" id="KW-1133">Transmembrane helix</keyword>